<sequence>MKFFVGVTDNRWYQFLAERGPDEVNFWRPGGKGHFRAIEPGALFLFKLHSPLNFIAGGGYFLRHSILPLSLAWQAFGEKNGAPDFKTFYQMISNLRKDGMRDPMIGCTILTEPFFFPRDEWIPIPPDWSPNIVQGKTYSTEENPGRGLWNEVGEKIQRQTYLNSISQDSVTADGQPVYGSEYLTRARIGQGAFRVLVTETYHRRCAITGERTLPVLEAAHIKPYSESGPNSVNNGLLLRSDLHILFDKGYLTVTKDLHAEVSTRIREEFENGRAYYALHGKRFAVSPAGLSERPAPEYIQWHNEEIFLR</sequence>
<proteinExistence type="predicted"/>
<dbReference type="InterPro" id="IPR003615">
    <property type="entry name" value="HNH_nuc"/>
</dbReference>
<dbReference type="Proteomes" id="UP000885753">
    <property type="component" value="Unassembled WGS sequence"/>
</dbReference>
<reference evidence="2" key="1">
    <citation type="journal article" date="2020" name="mSystems">
        <title>Genome- and Community-Level Interaction Insights into Carbon Utilization and Element Cycling Functions of Hydrothermarchaeota in Hydrothermal Sediment.</title>
        <authorList>
            <person name="Zhou Z."/>
            <person name="Liu Y."/>
            <person name="Xu W."/>
            <person name="Pan J."/>
            <person name="Luo Z.H."/>
            <person name="Li M."/>
        </authorList>
    </citation>
    <scope>NUCLEOTIDE SEQUENCE [LARGE SCALE GENOMIC DNA]</scope>
    <source>
        <strain evidence="2">SpSt-1235</strain>
    </source>
</reference>
<keyword evidence="2" id="KW-0255">Endonuclease</keyword>
<keyword evidence="2" id="KW-0378">Hydrolase</keyword>
<comment type="caution">
    <text evidence="2">The sequence shown here is derived from an EMBL/GenBank/DDBJ whole genome shotgun (WGS) entry which is preliminary data.</text>
</comment>
<dbReference type="AlphaFoldDB" id="A0A7C2RE05"/>
<name>A0A7C2RE05_9FLAO</name>
<dbReference type="EMBL" id="DSEE01000559">
    <property type="protein sequence ID" value="HER41092.1"/>
    <property type="molecule type" value="Genomic_DNA"/>
</dbReference>
<accession>A0A7C2RE05</accession>
<organism evidence="2">
    <name type="scientific">Salinimicrobium catena</name>
    <dbReference type="NCBI Taxonomy" id="390640"/>
    <lineage>
        <taxon>Bacteria</taxon>
        <taxon>Pseudomonadati</taxon>
        <taxon>Bacteroidota</taxon>
        <taxon>Flavobacteriia</taxon>
        <taxon>Flavobacteriales</taxon>
        <taxon>Flavobacteriaceae</taxon>
        <taxon>Salinimicrobium</taxon>
    </lineage>
</organism>
<gene>
    <name evidence="2" type="ORF">ENO10_07720</name>
</gene>
<keyword evidence="2" id="KW-0540">Nuclease</keyword>
<dbReference type="GO" id="GO:0004519">
    <property type="term" value="F:endonuclease activity"/>
    <property type="evidence" value="ECO:0007669"/>
    <property type="project" value="UniProtKB-KW"/>
</dbReference>
<evidence type="ECO:0000313" key="2">
    <source>
        <dbReference type="EMBL" id="HER41092.1"/>
    </source>
</evidence>
<dbReference type="Pfam" id="PF13391">
    <property type="entry name" value="HNH_2"/>
    <property type="match status" value="1"/>
</dbReference>
<feature type="domain" description="HNH nuclease" evidence="1">
    <location>
        <begin position="205"/>
        <end position="253"/>
    </location>
</feature>
<protein>
    <submittedName>
        <fullName evidence="2">HNH endonuclease</fullName>
    </submittedName>
</protein>
<evidence type="ECO:0000259" key="1">
    <source>
        <dbReference type="Pfam" id="PF13391"/>
    </source>
</evidence>